<evidence type="ECO:0000313" key="1">
    <source>
        <dbReference type="EMBL" id="KWV86739.1"/>
    </source>
</evidence>
<protein>
    <submittedName>
        <fullName evidence="1">Uncharacterized protein</fullName>
    </submittedName>
</protein>
<name>A0A125QI72_PSEFL</name>
<dbReference type="Proteomes" id="UP000061348">
    <property type="component" value="Unassembled WGS sequence"/>
</dbReference>
<dbReference type="EMBL" id="LCYA01000090">
    <property type="protein sequence ID" value="KWV86739.1"/>
    <property type="molecule type" value="Genomic_DNA"/>
</dbReference>
<evidence type="ECO:0000313" key="2">
    <source>
        <dbReference type="Proteomes" id="UP000061348"/>
    </source>
</evidence>
<accession>A0A125QI72</accession>
<organism evidence="1 2">
    <name type="scientific">Pseudomonas fluorescens</name>
    <dbReference type="NCBI Taxonomy" id="294"/>
    <lineage>
        <taxon>Bacteria</taxon>
        <taxon>Pseudomonadati</taxon>
        <taxon>Pseudomonadota</taxon>
        <taxon>Gammaproteobacteria</taxon>
        <taxon>Pseudomonadales</taxon>
        <taxon>Pseudomonadaceae</taxon>
        <taxon>Pseudomonas</taxon>
    </lineage>
</organism>
<gene>
    <name evidence="1" type="ORF">PFLmoz3_03623</name>
</gene>
<comment type="caution">
    <text evidence="1">The sequence shown here is derived from an EMBL/GenBank/DDBJ whole genome shotgun (WGS) entry which is preliminary data.</text>
</comment>
<sequence length="86" mass="9067">MGGEQGPGPGQYAFAGLGETFEALAAGYQLQAQFFLQVAQAHRQGGLGDVAARGGLAEMAGLLQRDQEFKLLDVHEGTCLEISERS</sequence>
<dbReference type="AlphaFoldDB" id="A0A125QI72"/>
<proteinExistence type="predicted"/>
<reference evidence="1 2" key="1">
    <citation type="submission" date="2015-05" db="EMBL/GenBank/DDBJ databases">
        <title>A genomic and transcriptomic approach to investigate the blue pigment phenotype in Pseudomonas fluorescens.</title>
        <authorList>
            <person name="Andreani N.A."/>
            <person name="Cardazzo B."/>
        </authorList>
    </citation>
    <scope>NUCLEOTIDE SEQUENCE [LARGE SCALE GENOMIC DNA]</scope>
    <source>
        <strain evidence="1 2">Ps_22</strain>
    </source>
</reference>